<dbReference type="PANTHER" id="PTHR45947:SF3">
    <property type="entry name" value="SULFOQUINOVOSYL TRANSFERASE SQD2"/>
    <property type="match status" value="1"/>
</dbReference>
<dbReference type="InterPro" id="IPR028098">
    <property type="entry name" value="Glyco_trans_4-like_N"/>
</dbReference>
<evidence type="ECO:0000259" key="2">
    <source>
        <dbReference type="Pfam" id="PF00534"/>
    </source>
</evidence>
<dbReference type="EMBL" id="VBAJ01000013">
    <property type="protein sequence ID" value="TMJ10379.1"/>
    <property type="molecule type" value="Genomic_DNA"/>
</dbReference>
<dbReference type="InterPro" id="IPR050194">
    <property type="entry name" value="Glycosyltransferase_grp1"/>
</dbReference>
<feature type="domain" description="Glycosyltransferase subfamily 4-like N-terminal" evidence="3">
    <location>
        <begin position="64"/>
        <end position="236"/>
    </location>
</feature>
<sequence>MVGGAGSEDPAANAALGDCRTGSVLTVATSELAELSTESRFPLPVSRFRHLRVALVHDWLVTLGGADRVLLALHHVFPQAPVFVGVHDLRGLPEAFRQLDVRATWLQQIPGAARRHRLLVPLMPLAFSRLVLRGYDVVISSSHACSHSVSTPGARHICYCHTPMRYAWDLRDEYLAALPGVTRPAARMMLAWLRRRDSAAAAHVDEFIANSHYVASRIRRHYGRESTVIYPPVDTDFFTPSESAQSTQPTHSTQSDADESRERGDFYLVVSRLVPYKRVDVAVEAFNRLGRPLVIVGDGPERRRLQAMARPHIRFVGELTDLAMRRYYRRCRAVVFPGEEDFGLVPVEAQACGRPVIAYGRGGALESVVQGVTGMFIAAQTPDALSAGVQAAEAMTFDAAAIRRHAVQFSRQRFIGQIEEFVARAISP</sequence>
<evidence type="ECO:0000313" key="4">
    <source>
        <dbReference type="EMBL" id="TMJ10379.1"/>
    </source>
</evidence>
<gene>
    <name evidence="4" type="ORF">E6G99_00690</name>
</gene>
<dbReference type="GO" id="GO:0016757">
    <property type="term" value="F:glycosyltransferase activity"/>
    <property type="evidence" value="ECO:0007669"/>
    <property type="project" value="InterPro"/>
</dbReference>
<dbReference type="Proteomes" id="UP000318661">
    <property type="component" value="Unassembled WGS sequence"/>
</dbReference>
<name>A0A537LQS6_9BACT</name>
<accession>A0A537LQS6</accession>
<feature type="region of interest" description="Disordered" evidence="1">
    <location>
        <begin position="240"/>
        <end position="260"/>
    </location>
</feature>
<evidence type="ECO:0000259" key="3">
    <source>
        <dbReference type="Pfam" id="PF13439"/>
    </source>
</evidence>
<dbReference type="Pfam" id="PF13439">
    <property type="entry name" value="Glyco_transf_4"/>
    <property type="match status" value="1"/>
</dbReference>
<feature type="compositionally biased region" description="Polar residues" evidence="1">
    <location>
        <begin position="240"/>
        <end position="255"/>
    </location>
</feature>
<evidence type="ECO:0000256" key="1">
    <source>
        <dbReference type="SAM" id="MobiDB-lite"/>
    </source>
</evidence>
<dbReference type="SUPFAM" id="SSF53756">
    <property type="entry name" value="UDP-Glycosyltransferase/glycogen phosphorylase"/>
    <property type="match status" value="1"/>
</dbReference>
<reference evidence="4 5" key="1">
    <citation type="journal article" date="2019" name="Nat. Microbiol.">
        <title>Mediterranean grassland soil C-N compound turnover is dependent on rainfall and depth, and is mediated by genomically divergent microorganisms.</title>
        <authorList>
            <person name="Diamond S."/>
            <person name="Andeer P.F."/>
            <person name="Li Z."/>
            <person name="Crits-Christoph A."/>
            <person name="Burstein D."/>
            <person name="Anantharaman K."/>
            <person name="Lane K.R."/>
            <person name="Thomas B.C."/>
            <person name="Pan C."/>
            <person name="Northen T.R."/>
            <person name="Banfield J.F."/>
        </authorList>
    </citation>
    <scope>NUCLEOTIDE SEQUENCE [LARGE SCALE GENOMIC DNA]</scope>
    <source>
        <strain evidence="4">NP_2</strain>
    </source>
</reference>
<organism evidence="4 5">
    <name type="scientific">Candidatus Segetimicrobium genomatis</name>
    <dbReference type="NCBI Taxonomy" id="2569760"/>
    <lineage>
        <taxon>Bacteria</taxon>
        <taxon>Bacillati</taxon>
        <taxon>Candidatus Sysuimicrobiota</taxon>
        <taxon>Candidatus Sysuimicrobiia</taxon>
        <taxon>Candidatus Sysuimicrobiales</taxon>
        <taxon>Candidatus Segetimicrobiaceae</taxon>
        <taxon>Candidatus Segetimicrobium</taxon>
    </lineage>
</organism>
<comment type="caution">
    <text evidence="4">The sequence shown here is derived from an EMBL/GenBank/DDBJ whole genome shotgun (WGS) entry which is preliminary data.</text>
</comment>
<keyword evidence="4" id="KW-0808">Transferase</keyword>
<proteinExistence type="predicted"/>
<feature type="domain" description="Glycosyl transferase family 1" evidence="2">
    <location>
        <begin position="259"/>
        <end position="394"/>
    </location>
</feature>
<dbReference type="PANTHER" id="PTHR45947">
    <property type="entry name" value="SULFOQUINOVOSYL TRANSFERASE SQD2"/>
    <property type="match status" value="1"/>
</dbReference>
<dbReference type="Pfam" id="PF00534">
    <property type="entry name" value="Glycos_transf_1"/>
    <property type="match status" value="1"/>
</dbReference>
<dbReference type="InterPro" id="IPR001296">
    <property type="entry name" value="Glyco_trans_1"/>
</dbReference>
<dbReference type="AlphaFoldDB" id="A0A537LQS6"/>
<evidence type="ECO:0000313" key="5">
    <source>
        <dbReference type="Proteomes" id="UP000318661"/>
    </source>
</evidence>
<dbReference type="Gene3D" id="3.40.50.2000">
    <property type="entry name" value="Glycogen Phosphorylase B"/>
    <property type="match status" value="2"/>
</dbReference>
<protein>
    <submittedName>
        <fullName evidence="4">Glycosyltransferase family 4 protein</fullName>
    </submittedName>
</protein>